<evidence type="ECO:0000256" key="4">
    <source>
        <dbReference type="ARBA" id="ARBA00023224"/>
    </source>
</evidence>
<dbReference type="PANTHER" id="PTHR32089:SF112">
    <property type="entry name" value="LYSOZYME-LIKE PROTEIN-RELATED"/>
    <property type="match status" value="1"/>
</dbReference>
<comment type="caution">
    <text evidence="11">The sequence shown here is derived from an EMBL/GenBank/DDBJ whole genome shotgun (WGS) entry which is preliminary data.</text>
</comment>
<dbReference type="GO" id="GO:0007165">
    <property type="term" value="P:signal transduction"/>
    <property type="evidence" value="ECO:0007669"/>
    <property type="project" value="UniProtKB-KW"/>
</dbReference>
<accession>A0AB72Z8U7</accession>
<feature type="domain" description="Methyl-accepting transducer" evidence="9">
    <location>
        <begin position="289"/>
        <end position="525"/>
    </location>
</feature>
<dbReference type="InterPro" id="IPR003660">
    <property type="entry name" value="HAMP_dom"/>
</dbReference>
<evidence type="ECO:0000256" key="2">
    <source>
        <dbReference type="ARBA" id="ARBA00022475"/>
    </source>
</evidence>
<dbReference type="Gene3D" id="1.10.287.950">
    <property type="entry name" value="Methyl-accepting chemotaxis protein"/>
    <property type="match status" value="1"/>
</dbReference>
<dbReference type="EMBL" id="AGCN01000031">
    <property type="protein sequence ID" value="EHN61410.1"/>
    <property type="molecule type" value="Genomic_DNA"/>
</dbReference>
<dbReference type="CDD" id="cd11386">
    <property type="entry name" value="MCP_signal"/>
    <property type="match status" value="1"/>
</dbReference>
<evidence type="ECO:0000256" key="6">
    <source>
        <dbReference type="PROSITE-ProRule" id="PRU00284"/>
    </source>
</evidence>
<reference evidence="11 12" key="1">
    <citation type="submission" date="2011-08" db="EMBL/GenBank/DDBJ databases">
        <authorList>
            <person name="Weinstock G."/>
            <person name="Sodergren E."/>
            <person name="Clifton S."/>
            <person name="Fulton L."/>
            <person name="Fulton B."/>
            <person name="Courtney L."/>
            <person name="Fronick C."/>
            <person name="Harrison M."/>
            <person name="Strong C."/>
            <person name="Farmer C."/>
            <person name="Delahaunty K."/>
            <person name="Markovic C."/>
            <person name="Hall O."/>
            <person name="Minx P."/>
            <person name="Tomlinson C."/>
            <person name="Mitreva M."/>
            <person name="Hou S."/>
            <person name="Chen J."/>
            <person name="Wollam A."/>
            <person name="Pepin K.H."/>
            <person name="Johnson M."/>
            <person name="Bhonagiri V."/>
            <person name="Zhang X."/>
            <person name="Suruliraj S."/>
            <person name="Warren W."/>
            <person name="Chinwalla A."/>
            <person name="Mardis E.R."/>
            <person name="Wilson R.K."/>
        </authorList>
    </citation>
    <scope>NUCLEOTIDE SEQUENCE [LARGE SCALE GENOMIC DNA]</scope>
    <source>
        <strain evidence="11 12">ATCC 33091</strain>
    </source>
</reference>
<evidence type="ECO:0000256" key="8">
    <source>
        <dbReference type="SAM" id="Phobius"/>
    </source>
</evidence>
<evidence type="ECO:0000256" key="3">
    <source>
        <dbReference type="ARBA" id="ARBA00023136"/>
    </source>
</evidence>
<dbReference type="CDD" id="cd06225">
    <property type="entry name" value="HAMP"/>
    <property type="match status" value="1"/>
</dbReference>
<evidence type="ECO:0000256" key="1">
    <source>
        <dbReference type="ARBA" id="ARBA00004236"/>
    </source>
</evidence>
<dbReference type="Pfam" id="PF00672">
    <property type="entry name" value="HAMP"/>
    <property type="match status" value="1"/>
</dbReference>
<dbReference type="Pfam" id="PF12729">
    <property type="entry name" value="4HB_MCP_1"/>
    <property type="match status" value="1"/>
</dbReference>
<dbReference type="SMART" id="SM00304">
    <property type="entry name" value="HAMP"/>
    <property type="match status" value="1"/>
</dbReference>
<dbReference type="GO" id="GO:0004888">
    <property type="term" value="F:transmembrane signaling receptor activity"/>
    <property type="evidence" value="ECO:0007669"/>
    <property type="project" value="InterPro"/>
</dbReference>
<comment type="similarity">
    <text evidence="5">Belongs to the methyl-accepting chemotaxis (MCP) protein family.</text>
</comment>
<gene>
    <name evidence="11" type="ORF">HMPREF0557_01418</name>
</gene>
<evidence type="ECO:0000313" key="11">
    <source>
        <dbReference type="EMBL" id="EHN61410.1"/>
    </source>
</evidence>
<dbReference type="PROSITE" id="PS50885">
    <property type="entry name" value="HAMP"/>
    <property type="match status" value="1"/>
</dbReference>
<feature type="transmembrane region" description="Helical" evidence="8">
    <location>
        <begin position="16"/>
        <end position="38"/>
    </location>
</feature>
<feature type="region of interest" description="Disordered" evidence="7">
    <location>
        <begin position="581"/>
        <end position="602"/>
    </location>
</feature>
<evidence type="ECO:0000259" key="9">
    <source>
        <dbReference type="PROSITE" id="PS50111"/>
    </source>
</evidence>
<proteinExistence type="inferred from homology"/>
<dbReference type="GO" id="GO:0006935">
    <property type="term" value="P:chemotaxis"/>
    <property type="evidence" value="ECO:0007669"/>
    <property type="project" value="InterPro"/>
</dbReference>
<name>A0AB72Z8U7_LISIO</name>
<sequence>MEWVNLIKNRKLKTKLSINIIITTIMLIGLGATSFLGFRHVATLSDNMVDNNVAPMKEIAKIQTNMAQINIDILTMFDTINGKSTLIKDIDTLYAENDQAIHNFKKANLTAEDKKQLAYFEEKLADMKSAASSVISDTSSALDDAELLGAQNRYYQNVKTKFDDATKQLNVLNEMNYNEVEKSSQAISDFGVKISLIFTAVIIAVLISLFIFNAYITRVILKGIRHLQTAVHKVASGDLSYRSTYNGKDELGDITNDLNEMSENLRLMIEDIKKASTDVKSSSDNVIISSEIISAMTTEMDIEMKMMGEQIQTQIGSMKESTDAMDQMTGGVQNVAEYALKVSDLTKDSAEKTNDGIAVINNLVSQMDRISGVMRSSTDVVSQLVNRVGEVEKALDTVTNIADQTNLLALNAAIESARAGEHGRGFAVVAEEVRKLAEQSRLAVVDINTVLKKIQTESKTTIEVMNTGLSESEAGQKIISETEATFTDLLNRVNDISAQMQNVSQETEEMAAGIEEVNTSISDVTEISNQIGEKSTAALEFAEVNKMKVDELVVISEEMQKISGSLEGYIANFNTEVSEEAVEVEEEPETKEPGEPVLAENV</sequence>
<dbReference type="SUPFAM" id="SSF58104">
    <property type="entry name" value="Methyl-accepting chemotaxis protein (MCP) signaling domain"/>
    <property type="match status" value="1"/>
</dbReference>
<keyword evidence="8" id="KW-1133">Transmembrane helix</keyword>
<dbReference type="InterPro" id="IPR004090">
    <property type="entry name" value="Chemotax_Me-accpt_rcpt"/>
</dbReference>
<dbReference type="PRINTS" id="PR00260">
    <property type="entry name" value="CHEMTRNSDUCR"/>
</dbReference>
<evidence type="ECO:0000256" key="5">
    <source>
        <dbReference type="ARBA" id="ARBA00029447"/>
    </source>
</evidence>
<evidence type="ECO:0000259" key="10">
    <source>
        <dbReference type="PROSITE" id="PS50885"/>
    </source>
</evidence>
<keyword evidence="4 6" id="KW-0807">Transducer</keyword>
<dbReference type="SMART" id="SM00283">
    <property type="entry name" value="MA"/>
    <property type="match status" value="1"/>
</dbReference>
<dbReference type="InterPro" id="IPR004089">
    <property type="entry name" value="MCPsignal_dom"/>
</dbReference>
<dbReference type="Proteomes" id="UP000003597">
    <property type="component" value="Unassembled WGS sequence"/>
</dbReference>
<dbReference type="GO" id="GO:0005886">
    <property type="term" value="C:plasma membrane"/>
    <property type="evidence" value="ECO:0007669"/>
    <property type="project" value="UniProtKB-SubCell"/>
</dbReference>
<protein>
    <submittedName>
        <fullName evidence="11">Methyl-accepting chemotaxis protein signaling domain protein</fullName>
    </submittedName>
</protein>
<feature type="transmembrane region" description="Helical" evidence="8">
    <location>
        <begin position="194"/>
        <end position="216"/>
    </location>
</feature>
<dbReference type="AlphaFoldDB" id="A0AB72Z8U7"/>
<organism evidence="11 12">
    <name type="scientific">Listeria innocua ATCC 33091</name>
    <dbReference type="NCBI Taxonomy" id="1002366"/>
    <lineage>
        <taxon>Bacteria</taxon>
        <taxon>Bacillati</taxon>
        <taxon>Bacillota</taxon>
        <taxon>Bacilli</taxon>
        <taxon>Bacillales</taxon>
        <taxon>Listeriaceae</taxon>
        <taxon>Listeria</taxon>
    </lineage>
</organism>
<dbReference type="Gene3D" id="6.10.340.10">
    <property type="match status" value="1"/>
</dbReference>
<evidence type="ECO:0000313" key="12">
    <source>
        <dbReference type="Proteomes" id="UP000003597"/>
    </source>
</evidence>
<dbReference type="InterPro" id="IPR024478">
    <property type="entry name" value="HlyB_4HB_MCP"/>
</dbReference>
<dbReference type="PANTHER" id="PTHR32089">
    <property type="entry name" value="METHYL-ACCEPTING CHEMOTAXIS PROTEIN MCPB"/>
    <property type="match status" value="1"/>
</dbReference>
<dbReference type="Pfam" id="PF00015">
    <property type="entry name" value="MCPsignal"/>
    <property type="match status" value="1"/>
</dbReference>
<keyword evidence="3 8" id="KW-0472">Membrane</keyword>
<comment type="subcellular location">
    <subcellularLocation>
        <location evidence="1">Cell membrane</location>
    </subcellularLocation>
</comment>
<keyword evidence="8" id="KW-0812">Transmembrane</keyword>
<keyword evidence="12" id="KW-1185">Reference proteome</keyword>
<evidence type="ECO:0000256" key="7">
    <source>
        <dbReference type="SAM" id="MobiDB-lite"/>
    </source>
</evidence>
<keyword evidence="2" id="KW-1003">Cell membrane</keyword>
<feature type="domain" description="HAMP" evidence="10">
    <location>
        <begin position="218"/>
        <end position="270"/>
    </location>
</feature>
<dbReference type="PROSITE" id="PS50111">
    <property type="entry name" value="CHEMOTAXIS_TRANSDUC_2"/>
    <property type="match status" value="1"/>
</dbReference>